<dbReference type="RefSeq" id="WP_344277719.1">
    <property type="nucleotide sequence ID" value="NZ_BAAAHV010000013.1"/>
</dbReference>
<protein>
    <submittedName>
        <fullName evidence="6">Response regulator transcription factor</fullName>
    </submittedName>
</protein>
<evidence type="ECO:0000313" key="6">
    <source>
        <dbReference type="EMBL" id="MFD2479612.1"/>
    </source>
</evidence>
<keyword evidence="2" id="KW-0238">DNA-binding</keyword>
<dbReference type="EMBL" id="JBHUKQ010000004">
    <property type="protein sequence ID" value="MFD2479612.1"/>
    <property type="molecule type" value="Genomic_DNA"/>
</dbReference>
<reference evidence="7" key="1">
    <citation type="journal article" date="2019" name="Int. J. Syst. Evol. Microbiol.">
        <title>The Global Catalogue of Microorganisms (GCM) 10K type strain sequencing project: providing services to taxonomists for standard genome sequencing and annotation.</title>
        <authorList>
            <consortium name="The Broad Institute Genomics Platform"/>
            <consortium name="The Broad Institute Genome Sequencing Center for Infectious Disease"/>
            <person name="Wu L."/>
            <person name="Ma J."/>
        </authorList>
    </citation>
    <scope>NUCLEOTIDE SEQUENCE [LARGE SCALE GENOMIC DNA]</scope>
    <source>
        <strain evidence="7">CGMCC 4.7638</strain>
    </source>
</reference>
<feature type="domain" description="HTH luxR-type" evidence="5">
    <location>
        <begin position="1"/>
        <end position="65"/>
    </location>
</feature>
<dbReference type="Proteomes" id="UP001597542">
    <property type="component" value="Unassembled WGS sequence"/>
</dbReference>
<dbReference type="InterPro" id="IPR016032">
    <property type="entry name" value="Sig_transdc_resp-reg_C-effctor"/>
</dbReference>
<keyword evidence="7" id="KW-1185">Reference proteome</keyword>
<organism evidence="6 7">
    <name type="scientific">Amycolatopsis albidoflavus</name>
    <dbReference type="NCBI Taxonomy" id="102226"/>
    <lineage>
        <taxon>Bacteria</taxon>
        <taxon>Bacillati</taxon>
        <taxon>Actinomycetota</taxon>
        <taxon>Actinomycetes</taxon>
        <taxon>Pseudonocardiales</taxon>
        <taxon>Pseudonocardiaceae</taxon>
        <taxon>Amycolatopsis</taxon>
    </lineage>
</organism>
<dbReference type="InterPro" id="IPR036388">
    <property type="entry name" value="WH-like_DNA-bd_sf"/>
</dbReference>
<sequence>MKRRPALTGREIQMLAHVARGLSNHQIAQLEHVSAETVKTHLYNAFRKLRAANRAHAVAIAYHVGIFAAGTHFGPASEPSPLAPARRSAPRQNRSFRQ</sequence>
<dbReference type="PANTHER" id="PTHR44688">
    <property type="entry name" value="DNA-BINDING TRANSCRIPTIONAL ACTIVATOR DEVR_DOSR"/>
    <property type="match status" value="1"/>
</dbReference>
<dbReference type="PRINTS" id="PR00038">
    <property type="entry name" value="HTHLUXR"/>
</dbReference>
<evidence type="ECO:0000313" key="7">
    <source>
        <dbReference type="Proteomes" id="UP001597542"/>
    </source>
</evidence>
<proteinExistence type="predicted"/>
<dbReference type="SMART" id="SM00421">
    <property type="entry name" value="HTH_LUXR"/>
    <property type="match status" value="1"/>
</dbReference>
<dbReference type="CDD" id="cd06170">
    <property type="entry name" value="LuxR_C_like"/>
    <property type="match status" value="1"/>
</dbReference>
<accession>A0ABW5HSA1</accession>
<gene>
    <name evidence="6" type="ORF">ACFSUT_04950</name>
</gene>
<evidence type="ECO:0000259" key="5">
    <source>
        <dbReference type="PROSITE" id="PS50043"/>
    </source>
</evidence>
<evidence type="ECO:0000256" key="2">
    <source>
        <dbReference type="ARBA" id="ARBA00023125"/>
    </source>
</evidence>
<feature type="region of interest" description="Disordered" evidence="4">
    <location>
        <begin position="76"/>
        <end position="98"/>
    </location>
</feature>
<comment type="caution">
    <text evidence="6">The sequence shown here is derived from an EMBL/GenBank/DDBJ whole genome shotgun (WGS) entry which is preliminary data.</text>
</comment>
<dbReference type="Gene3D" id="1.10.10.10">
    <property type="entry name" value="Winged helix-like DNA-binding domain superfamily/Winged helix DNA-binding domain"/>
    <property type="match status" value="1"/>
</dbReference>
<dbReference type="InterPro" id="IPR000792">
    <property type="entry name" value="Tscrpt_reg_LuxR_C"/>
</dbReference>
<dbReference type="PROSITE" id="PS50043">
    <property type="entry name" value="HTH_LUXR_2"/>
    <property type="match status" value="1"/>
</dbReference>
<evidence type="ECO:0000256" key="3">
    <source>
        <dbReference type="ARBA" id="ARBA00023163"/>
    </source>
</evidence>
<feature type="compositionally biased region" description="Low complexity" evidence="4">
    <location>
        <begin position="76"/>
        <end position="91"/>
    </location>
</feature>
<evidence type="ECO:0000256" key="1">
    <source>
        <dbReference type="ARBA" id="ARBA00023015"/>
    </source>
</evidence>
<dbReference type="SUPFAM" id="SSF46894">
    <property type="entry name" value="C-terminal effector domain of the bipartite response regulators"/>
    <property type="match status" value="1"/>
</dbReference>
<name>A0ABW5HSA1_9PSEU</name>
<dbReference type="PANTHER" id="PTHR44688:SF16">
    <property type="entry name" value="DNA-BINDING TRANSCRIPTIONAL ACTIVATOR DEVR_DOSR"/>
    <property type="match status" value="1"/>
</dbReference>
<keyword evidence="1" id="KW-0805">Transcription regulation</keyword>
<evidence type="ECO:0000256" key="4">
    <source>
        <dbReference type="SAM" id="MobiDB-lite"/>
    </source>
</evidence>
<dbReference type="Pfam" id="PF00196">
    <property type="entry name" value="GerE"/>
    <property type="match status" value="1"/>
</dbReference>
<keyword evidence="3" id="KW-0804">Transcription</keyword>